<dbReference type="eggNOG" id="ENOG502ZRRE">
    <property type="taxonomic scope" value="Bacteria"/>
</dbReference>
<dbReference type="KEGG" id="ccb:Clocel_3576"/>
<dbReference type="RefSeq" id="WP_013291911.1">
    <property type="nucleotide sequence ID" value="NC_014393.1"/>
</dbReference>
<sequence>MSCKCAEFDEDEGWICDVTGDRCMYFIPDSKKCAEQFGEGPDAESEEDNG</sequence>
<accession>D9SWG9</accession>
<dbReference type="Proteomes" id="UP000002730">
    <property type="component" value="Chromosome"/>
</dbReference>
<evidence type="ECO:0000313" key="1">
    <source>
        <dbReference type="EMBL" id="ADL53251.1"/>
    </source>
</evidence>
<dbReference type="AlphaFoldDB" id="D9SWG9"/>
<name>D9SWG9_CLOC7</name>
<evidence type="ECO:0000313" key="2">
    <source>
        <dbReference type="Proteomes" id="UP000002730"/>
    </source>
</evidence>
<dbReference type="HOGENOM" id="CLU_211006_0_0_9"/>
<organism evidence="1 2">
    <name type="scientific">Clostridium cellulovorans (strain ATCC 35296 / DSM 3052 / OCM 3 / 743B)</name>
    <dbReference type="NCBI Taxonomy" id="573061"/>
    <lineage>
        <taxon>Bacteria</taxon>
        <taxon>Bacillati</taxon>
        <taxon>Bacillota</taxon>
        <taxon>Clostridia</taxon>
        <taxon>Eubacteriales</taxon>
        <taxon>Clostridiaceae</taxon>
        <taxon>Clostridium</taxon>
    </lineage>
</organism>
<reference evidence="1 2" key="1">
    <citation type="submission" date="2010-08" db="EMBL/GenBank/DDBJ databases">
        <title>Complete sequence of Clostridium cellulovorans 743B.</title>
        <authorList>
            <consortium name="US DOE Joint Genome Institute"/>
            <person name="Lucas S."/>
            <person name="Copeland A."/>
            <person name="Lapidus A."/>
            <person name="Cheng J.-F."/>
            <person name="Bruce D."/>
            <person name="Goodwin L."/>
            <person name="Pitluck S."/>
            <person name="Chertkov O."/>
            <person name="Detter J.C."/>
            <person name="Han C."/>
            <person name="Tapia R."/>
            <person name="Land M."/>
            <person name="Hauser L."/>
            <person name="Chang Y.-J."/>
            <person name="Jeffries C."/>
            <person name="Kyrpides N."/>
            <person name="Ivanova N."/>
            <person name="Mikhailova N."/>
            <person name="Hemme C.L."/>
            <person name="Woyke T."/>
        </authorList>
    </citation>
    <scope>NUCLEOTIDE SEQUENCE [LARGE SCALE GENOMIC DNA]</scope>
    <source>
        <strain evidence="2">ATCC 35296 / DSM 3052 / OCM 3 / 743B</strain>
    </source>
</reference>
<protein>
    <submittedName>
        <fullName evidence="1">Uncharacterized protein</fullName>
    </submittedName>
</protein>
<keyword evidence="2" id="KW-1185">Reference proteome</keyword>
<dbReference type="STRING" id="573061.Clocel_3576"/>
<proteinExistence type="predicted"/>
<gene>
    <name evidence="1" type="ordered locus">Clocel_3576</name>
</gene>
<dbReference type="EMBL" id="CP002160">
    <property type="protein sequence ID" value="ADL53251.1"/>
    <property type="molecule type" value="Genomic_DNA"/>
</dbReference>